<dbReference type="Proteomes" id="UP000230178">
    <property type="component" value="Unassembled WGS sequence"/>
</dbReference>
<evidence type="ECO:0008006" key="3">
    <source>
        <dbReference type="Google" id="ProtNLM"/>
    </source>
</evidence>
<dbReference type="EMBL" id="PFVS01000078">
    <property type="protein sequence ID" value="PJA83017.1"/>
    <property type="molecule type" value="Genomic_DNA"/>
</dbReference>
<dbReference type="AlphaFoldDB" id="A0A2M7Z3B6"/>
<accession>A0A2M7Z3B6</accession>
<name>A0A2M7Z3B6_9BACT</name>
<comment type="caution">
    <text evidence="1">The sequence shown here is derived from an EMBL/GenBank/DDBJ whole genome shotgun (WGS) entry which is preliminary data.</text>
</comment>
<organism evidence="1 2">
    <name type="scientific">Candidatus Nealsonbacteria bacterium CG_4_9_14_3_um_filter_37_29</name>
    <dbReference type="NCBI Taxonomy" id="1974696"/>
    <lineage>
        <taxon>Bacteria</taxon>
        <taxon>Candidatus Nealsoniibacteriota</taxon>
    </lineage>
</organism>
<gene>
    <name evidence="1" type="ORF">CO146_01970</name>
</gene>
<evidence type="ECO:0000313" key="1">
    <source>
        <dbReference type="EMBL" id="PJA83017.1"/>
    </source>
</evidence>
<reference evidence="2" key="1">
    <citation type="submission" date="2017-09" db="EMBL/GenBank/DDBJ databases">
        <title>Depth-based differentiation of microbial function through sediment-hosted aquifers and enrichment of novel symbionts in the deep terrestrial subsurface.</title>
        <authorList>
            <person name="Probst A.J."/>
            <person name="Ladd B."/>
            <person name="Jarett J.K."/>
            <person name="Geller-Mcgrath D.E."/>
            <person name="Sieber C.M.K."/>
            <person name="Emerson J.B."/>
            <person name="Anantharaman K."/>
            <person name="Thomas B.C."/>
            <person name="Malmstrom R."/>
            <person name="Stieglmeier M."/>
            <person name="Klingl A."/>
            <person name="Woyke T."/>
            <person name="Ryan C.M."/>
            <person name="Banfield J.F."/>
        </authorList>
    </citation>
    <scope>NUCLEOTIDE SEQUENCE [LARGE SCALE GENOMIC DNA]</scope>
</reference>
<protein>
    <recommendedName>
        <fullName evidence="3">Xylose isomerase-like TIM barrel domain-containing protein</fullName>
    </recommendedName>
</protein>
<proteinExistence type="predicted"/>
<evidence type="ECO:0000313" key="2">
    <source>
        <dbReference type="Proteomes" id="UP000230178"/>
    </source>
</evidence>
<sequence>MMEEKKIFASITTTRGSDWRARIKEINELGLKEIALFPTCLSPEERKEMYQLLEKSTIESVPLLHLRNDMPLEELDYFVKNYKTQVLCTHTQSEHPLIYDCSKYKNIISLENVYHTFDEKELKNFGGICLDLSHLENDGILHKERFEDTIKILKKYPILCNHISAIKKFTFIDRAGEIRYDFHYLKDLSELDYLKKYPLNYFSPFIAIELENSIKEQLKVKDYLMKLL</sequence>